<reference evidence="1 2" key="1">
    <citation type="submission" date="2024-07" db="EMBL/GenBank/DDBJ databases">
        <title>Section-level genome sequencing and comparative genomics of Aspergillus sections Usti and Cavernicolus.</title>
        <authorList>
            <consortium name="Lawrence Berkeley National Laboratory"/>
            <person name="Nybo J.L."/>
            <person name="Vesth T.C."/>
            <person name="Theobald S."/>
            <person name="Frisvad J.C."/>
            <person name="Larsen T.O."/>
            <person name="Kjaerboelling I."/>
            <person name="Rothschild-Mancinelli K."/>
            <person name="Lyhne E.K."/>
            <person name="Kogle M.E."/>
            <person name="Barry K."/>
            <person name="Clum A."/>
            <person name="Na H."/>
            <person name="Ledsgaard L."/>
            <person name="Lin J."/>
            <person name="Lipzen A."/>
            <person name="Kuo A."/>
            <person name="Riley R."/>
            <person name="Mondo S."/>
            <person name="Labutti K."/>
            <person name="Haridas S."/>
            <person name="Pangalinan J."/>
            <person name="Salamov A.A."/>
            <person name="Simmons B.A."/>
            <person name="Magnuson J.K."/>
            <person name="Chen J."/>
            <person name="Drula E."/>
            <person name="Henrissat B."/>
            <person name="Wiebenga A."/>
            <person name="Lubbers R.J."/>
            <person name="Gomes A.C."/>
            <person name="Macurrencykelacurrency M.R."/>
            <person name="Stajich J."/>
            <person name="Grigoriev I.V."/>
            <person name="Mortensen U.H."/>
            <person name="De Vries R.P."/>
            <person name="Baker S.E."/>
            <person name="Andersen M.R."/>
        </authorList>
    </citation>
    <scope>NUCLEOTIDE SEQUENCE [LARGE SCALE GENOMIC DNA]</scope>
    <source>
        <strain evidence="1 2">CBS 449.75</strain>
    </source>
</reference>
<dbReference type="Proteomes" id="UP001610432">
    <property type="component" value="Unassembled WGS sequence"/>
</dbReference>
<protein>
    <submittedName>
        <fullName evidence="1">Uncharacterized protein</fullName>
    </submittedName>
</protein>
<evidence type="ECO:0000313" key="1">
    <source>
        <dbReference type="EMBL" id="KAL2864398.1"/>
    </source>
</evidence>
<dbReference type="GeneID" id="98144951"/>
<sequence>MQRMSQEANTYVLSHQLLSNWNDELEYLGYILAEIVDPHGLDVRGFMWHQAADLPTIEDALKQAANATDSRLRAVLRIGTRRKLIRLMSKSREIRNAVAHHQAPCEQKMREMRLTKDKLSGQLQSIIRSVASTFNIDHVQTLLPNPAGRAVGSVH</sequence>
<keyword evidence="2" id="KW-1185">Reference proteome</keyword>
<evidence type="ECO:0000313" key="2">
    <source>
        <dbReference type="Proteomes" id="UP001610432"/>
    </source>
</evidence>
<name>A0ABR4LIL8_9EURO</name>
<organism evidence="1 2">
    <name type="scientific">Aspergillus lucknowensis</name>
    <dbReference type="NCBI Taxonomy" id="176173"/>
    <lineage>
        <taxon>Eukaryota</taxon>
        <taxon>Fungi</taxon>
        <taxon>Dikarya</taxon>
        <taxon>Ascomycota</taxon>
        <taxon>Pezizomycotina</taxon>
        <taxon>Eurotiomycetes</taxon>
        <taxon>Eurotiomycetidae</taxon>
        <taxon>Eurotiales</taxon>
        <taxon>Aspergillaceae</taxon>
        <taxon>Aspergillus</taxon>
        <taxon>Aspergillus subgen. Nidulantes</taxon>
    </lineage>
</organism>
<accession>A0ABR4LIL8</accession>
<gene>
    <name evidence="1" type="ORF">BJX67DRAFT_361542</name>
</gene>
<dbReference type="RefSeq" id="XP_070883377.1">
    <property type="nucleotide sequence ID" value="XM_071029879.1"/>
</dbReference>
<comment type="caution">
    <text evidence="1">The sequence shown here is derived from an EMBL/GenBank/DDBJ whole genome shotgun (WGS) entry which is preliminary data.</text>
</comment>
<dbReference type="EMBL" id="JBFXLQ010000041">
    <property type="protein sequence ID" value="KAL2864398.1"/>
    <property type="molecule type" value="Genomic_DNA"/>
</dbReference>
<proteinExistence type="predicted"/>